<dbReference type="EMBL" id="REGN01004757">
    <property type="protein sequence ID" value="RNA16240.1"/>
    <property type="molecule type" value="Genomic_DNA"/>
</dbReference>
<accession>A0A3M7QXZ2</accession>
<dbReference type="Proteomes" id="UP000276133">
    <property type="component" value="Unassembled WGS sequence"/>
</dbReference>
<evidence type="ECO:0000313" key="1">
    <source>
        <dbReference type="EMBL" id="RNA16240.1"/>
    </source>
</evidence>
<name>A0A3M7QXZ2_BRAPC</name>
<sequence length="112" mass="12934">MSSTSILENNFNDTCNFDSVRMDIPIQSNRKKGRPKKNTKGSPFCKMTKRRYWACPNKCDFNLTQDYIFISPSLVLILSHNRPKMHLTIKTAEFGPVGMETLSFLSDLIIWI</sequence>
<gene>
    <name evidence="1" type="ORF">BpHYR1_018776</name>
</gene>
<organism evidence="1 2">
    <name type="scientific">Brachionus plicatilis</name>
    <name type="common">Marine rotifer</name>
    <name type="synonym">Brachionus muelleri</name>
    <dbReference type="NCBI Taxonomy" id="10195"/>
    <lineage>
        <taxon>Eukaryota</taxon>
        <taxon>Metazoa</taxon>
        <taxon>Spiralia</taxon>
        <taxon>Gnathifera</taxon>
        <taxon>Rotifera</taxon>
        <taxon>Eurotatoria</taxon>
        <taxon>Monogononta</taxon>
        <taxon>Pseudotrocha</taxon>
        <taxon>Ploima</taxon>
        <taxon>Brachionidae</taxon>
        <taxon>Brachionus</taxon>
    </lineage>
</organism>
<dbReference type="AlphaFoldDB" id="A0A3M7QXZ2"/>
<proteinExistence type="predicted"/>
<reference evidence="1 2" key="1">
    <citation type="journal article" date="2018" name="Sci. Rep.">
        <title>Genomic signatures of local adaptation to the degree of environmental predictability in rotifers.</title>
        <authorList>
            <person name="Franch-Gras L."/>
            <person name="Hahn C."/>
            <person name="Garcia-Roger E.M."/>
            <person name="Carmona M.J."/>
            <person name="Serra M."/>
            <person name="Gomez A."/>
        </authorList>
    </citation>
    <scope>NUCLEOTIDE SEQUENCE [LARGE SCALE GENOMIC DNA]</scope>
    <source>
        <strain evidence="1">HYR1</strain>
    </source>
</reference>
<keyword evidence="2" id="KW-1185">Reference proteome</keyword>
<comment type="caution">
    <text evidence="1">The sequence shown here is derived from an EMBL/GenBank/DDBJ whole genome shotgun (WGS) entry which is preliminary data.</text>
</comment>
<evidence type="ECO:0000313" key="2">
    <source>
        <dbReference type="Proteomes" id="UP000276133"/>
    </source>
</evidence>
<protein>
    <submittedName>
        <fullName evidence="1">Uncharacterized protein</fullName>
    </submittedName>
</protein>